<evidence type="ECO:0000256" key="1">
    <source>
        <dbReference type="SAM" id="MobiDB-lite"/>
    </source>
</evidence>
<keyword evidence="3" id="KW-1185">Reference proteome</keyword>
<sequence length="48" mass="4707">MRQGEPDATARVGATGATAGVSGGGMCGEPMIFFGDAIPAPVNRNTIG</sequence>
<protein>
    <submittedName>
        <fullName evidence="2">Uncharacterized protein</fullName>
    </submittedName>
</protein>
<name>A0A1G8JKW4_9NOCA</name>
<evidence type="ECO:0000313" key="2">
    <source>
        <dbReference type="EMBL" id="SDI31703.1"/>
    </source>
</evidence>
<feature type="compositionally biased region" description="Low complexity" evidence="1">
    <location>
        <begin position="9"/>
        <end position="20"/>
    </location>
</feature>
<dbReference type="Proteomes" id="UP000183263">
    <property type="component" value="Unassembled WGS sequence"/>
</dbReference>
<reference evidence="2 3" key="1">
    <citation type="submission" date="2016-10" db="EMBL/GenBank/DDBJ databases">
        <authorList>
            <person name="de Groot N.N."/>
        </authorList>
    </citation>
    <scope>NUCLEOTIDE SEQUENCE [LARGE SCALE GENOMIC DNA]</scope>
    <source>
        <strain evidence="2 3">DSM 44892</strain>
    </source>
</reference>
<accession>A0A1G8JKW4</accession>
<gene>
    <name evidence="2" type="ORF">SAMN05444695_106214</name>
</gene>
<proteinExistence type="predicted"/>
<evidence type="ECO:0000313" key="3">
    <source>
        <dbReference type="Proteomes" id="UP000183263"/>
    </source>
</evidence>
<dbReference type="EMBL" id="FNDN01000006">
    <property type="protein sequence ID" value="SDI31703.1"/>
    <property type="molecule type" value="Genomic_DNA"/>
</dbReference>
<dbReference type="AlphaFoldDB" id="A0A1G8JKW4"/>
<organism evidence="2 3">
    <name type="scientific">Rhodococcus triatomae</name>
    <dbReference type="NCBI Taxonomy" id="300028"/>
    <lineage>
        <taxon>Bacteria</taxon>
        <taxon>Bacillati</taxon>
        <taxon>Actinomycetota</taxon>
        <taxon>Actinomycetes</taxon>
        <taxon>Mycobacteriales</taxon>
        <taxon>Nocardiaceae</taxon>
        <taxon>Rhodococcus</taxon>
    </lineage>
</organism>
<feature type="region of interest" description="Disordered" evidence="1">
    <location>
        <begin position="1"/>
        <end position="25"/>
    </location>
</feature>